<gene>
    <name evidence="2" type="ORF">SPHA_61684</name>
</gene>
<dbReference type="EMBL" id="CAHIKZ030004384">
    <property type="protein sequence ID" value="CAE1310055.1"/>
    <property type="molecule type" value="Genomic_DNA"/>
</dbReference>
<comment type="caution">
    <text evidence="2">The sequence shown here is derived from an EMBL/GenBank/DDBJ whole genome shotgun (WGS) entry which is preliminary data.</text>
</comment>
<dbReference type="InterPro" id="IPR007074">
    <property type="entry name" value="LicD/FKTN/FKRP_NTP_transf"/>
</dbReference>
<dbReference type="PANTHER" id="PTHR43404:SF1">
    <property type="entry name" value="MNN4P"/>
    <property type="match status" value="1"/>
</dbReference>
<evidence type="ECO:0000259" key="1">
    <source>
        <dbReference type="Pfam" id="PF04991"/>
    </source>
</evidence>
<evidence type="ECO:0000313" key="3">
    <source>
        <dbReference type="Proteomes" id="UP000597762"/>
    </source>
</evidence>
<protein>
    <recommendedName>
        <fullName evidence="1">LicD/FKTN/FKRP nucleotidyltransferase domain-containing protein</fullName>
    </recommendedName>
</protein>
<accession>A0A812DXG0</accession>
<dbReference type="PANTHER" id="PTHR43404">
    <property type="entry name" value="LIPOPOLYSACCHARIDE CHOLINEPHOSPHOTRANSFERASE LICD"/>
    <property type="match status" value="1"/>
</dbReference>
<sequence length="201" mass="24107">MNNINFFLYDGSLIGSYRHHGFIPWDDDVDVFVNSSQKHLLAKEGAKLPGFQVFTPKNFQWKFFHRNLSTSIGDKEFRWPYIDIFFWEVSSTHLYDYTRLQRGMSYEKAIVFPLQFRPFEGALLKAPINTEAFLKKKYDIAECQTNTYSHRYEQPNRWSRQVPCEKLEKFYPFVKHERKTRCEEHLIDKGHVIRTFTLNDC</sequence>
<organism evidence="2 3">
    <name type="scientific">Acanthosepion pharaonis</name>
    <name type="common">Pharaoh cuttlefish</name>
    <name type="synonym">Sepia pharaonis</name>
    <dbReference type="NCBI Taxonomy" id="158019"/>
    <lineage>
        <taxon>Eukaryota</taxon>
        <taxon>Metazoa</taxon>
        <taxon>Spiralia</taxon>
        <taxon>Lophotrochozoa</taxon>
        <taxon>Mollusca</taxon>
        <taxon>Cephalopoda</taxon>
        <taxon>Coleoidea</taxon>
        <taxon>Decapodiformes</taxon>
        <taxon>Sepiida</taxon>
        <taxon>Sepiina</taxon>
        <taxon>Sepiidae</taxon>
        <taxon>Acanthosepion</taxon>
    </lineage>
</organism>
<dbReference type="GO" id="GO:0009100">
    <property type="term" value="P:glycoprotein metabolic process"/>
    <property type="evidence" value="ECO:0007669"/>
    <property type="project" value="UniProtKB-ARBA"/>
</dbReference>
<dbReference type="InterPro" id="IPR052942">
    <property type="entry name" value="LPS_cholinephosphotransferase"/>
</dbReference>
<dbReference type="Pfam" id="PF04991">
    <property type="entry name" value="LicD"/>
    <property type="match status" value="1"/>
</dbReference>
<dbReference type="OrthoDB" id="444255at2759"/>
<name>A0A812DXG0_ACAPH</name>
<keyword evidence="3" id="KW-1185">Reference proteome</keyword>
<feature type="domain" description="LicD/FKTN/FKRP nucleotidyltransferase" evidence="1">
    <location>
        <begin position="2"/>
        <end position="45"/>
    </location>
</feature>
<dbReference type="AlphaFoldDB" id="A0A812DXG0"/>
<proteinExistence type="predicted"/>
<evidence type="ECO:0000313" key="2">
    <source>
        <dbReference type="EMBL" id="CAE1310055.1"/>
    </source>
</evidence>
<reference evidence="2" key="1">
    <citation type="submission" date="2021-01" db="EMBL/GenBank/DDBJ databases">
        <authorList>
            <person name="Li R."/>
            <person name="Bekaert M."/>
        </authorList>
    </citation>
    <scope>NUCLEOTIDE SEQUENCE</scope>
    <source>
        <strain evidence="2">Farmed</strain>
    </source>
</reference>
<dbReference type="Proteomes" id="UP000597762">
    <property type="component" value="Unassembled WGS sequence"/>
</dbReference>